<evidence type="ECO:0000256" key="1">
    <source>
        <dbReference type="SAM" id="MobiDB-lite"/>
    </source>
</evidence>
<feature type="compositionally biased region" description="Low complexity" evidence="1">
    <location>
        <begin position="571"/>
        <end position="619"/>
    </location>
</feature>
<feature type="region of interest" description="Disordered" evidence="1">
    <location>
        <begin position="437"/>
        <end position="706"/>
    </location>
</feature>
<evidence type="ECO:0000256" key="2">
    <source>
        <dbReference type="SAM" id="Phobius"/>
    </source>
</evidence>
<feature type="domain" description="Putative T7SS secretion signal" evidence="3">
    <location>
        <begin position="8"/>
        <end position="169"/>
    </location>
</feature>
<feature type="compositionally biased region" description="Low complexity" evidence="1">
    <location>
        <begin position="629"/>
        <end position="649"/>
    </location>
</feature>
<dbReference type="GO" id="GO:0051015">
    <property type="term" value="F:actin filament binding"/>
    <property type="evidence" value="ECO:0007669"/>
    <property type="project" value="TreeGrafter"/>
</dbReference>
<keyword evidence="5" id="KW-1185">Reference proteome</keyword>
<sequence>MSQDPTPGDPEEIRRLADRYRQIGQQAETANKILGSGGAVEQGSGKAIDALRKQLKSLPDKLGKTAQSFSEAASAYETYAKQLEDAQSTVDRAMDQAGPVAGTAGQTAPTLAPDATAEQKADAGRQQDGIDAAQQTMSAAKRLAEDARNLREQASQRAGQELDDAASKAIPERGFFQKIADFFADFPFVKILLDILIAVVAVFFPVAGFLLGAALFAFQTAQQIATGDFKLGDFAAGLFALVPGGSLIKLGGRAATVVGSKIAPTLVKGASESGGFINTASGSIAKFTETITNTKAVSVVFKSPAGSVATGAVGEFGQKVAEEAVVKKLNGDEITAGNLLAGAAAGAVVGAGFKGGRAAKDGEFAGGAFTPPPRPPAGAAAKPDAPPPTSLRDKAVDQGTGLIQEGASAGAKVGVAVSEGTDPKDALLSEASNFLPGAVGSVGKRGASQGLDSFIPIKGTPPPGISGSPAPAPTPDLTPSATPDLTPAASPAPVVTPNTTPDSTPVASATPDSTPAASATPDSTPSATPDSTSSASPTLSTTPDSSATSDSTPAASATPDSPPDSAPPASPTLSTPPDSSSTSDSTPSASPASDSSATPDSTPAASATSDSVPDSAPSASPTPAPTPAATPDSTPNQAPAQEAASSAPLSAPPTPTSASAPAPKVPAPTSGPASQTPASASSATDQVSPATTEPQNIPLPPSPTAT</sequence>
<feature type="compositionally biased region" description="Polar residues" evidence="1">
    <location>
        <begin position="685"/>
        <end position="695"/>
    </location>
</feature>
<dbReference type="GO" id="GO:0005884">
    <property type="term" value="C:actin filament"/>
    <property type="evidence" value="ECO:0007669"/>
    <property type="project" value="TreeGrafter"/>
</dbReference>
<feature type="compositionally biased region" description="Pro residues" evidence="1">
    <location>
        <begin position="560"/>
        <end position="570"/>
    </location>
</feature>
<feature type="region of interest" description="Disordered" evidence="1">
    <location>
        <begin position="364"/>
        <end position="394"/>
    </location>
</feature>
<feature type="compositionally biased region" description="Pro residues" evidence="1">
    <location>
        <begin position="459"/>
        <end position="476"/>
    </location>
</feature>
<feature type="region of interest" description="Disordered" evidence="1">
    <location>
        <begin position="99"/>
        <end position="132"/>
    </location>
</feature>
<feature type="compositionally biased region" description="Pro residues" evidence="1">
    <location>
        <begin position="697"/>
        <end position="706"/>
    </location>
</feature>
<gene>
    <name evidence="4" type="ORF">SAMN05216276_102094</name>
</gene>
<keyword evidence="2" id="KW-1133">Transmembrane helix</keyword>
<organism evidence="4 5">
    <name type="scientific">Streptosporangium subroseum</name>
    <dbReference type="NCBI Taxonomy" id="106412"/>
    <lineage>
        <taxon>Bacteria</taxon>
        <taxon>Bacillati</taxon>
        <taxon>Actinomycetota</taxon>
        <taxon>Actinomycetes</taxon>
        <taxon>Streptosporangiales</taxon>
        <taxon>Streptosporangiaceae</taxon>
        <taxon>Streptosporangium</taxon>
    </lineage>
</organism>
<dbReference type="Pfam" id="PF21725">
    <property type="entry name" value="T7SS_signal"/>
    <property type="match status" value="1"/>
</dbReference>
<dbReference type="EMBL" id="FZOD01000020">
    <property type="protein sequence ID" value="SNS96403.1"/>
    <property type="molecule type" value="Genomic_DNA"/>
</dbReference>
<feature type="compositionally biased region" description="Low complexity" evidence="1">
    <location>
        <begin position="656"/>
        <end position="684"/>
    </location>
</feature>
<dbReference type="GO" id="GO:0030833">
    <property type="term" value="P:regulation of actin filament polymerization"/>
    <property type="evidence" value="ECO:0007669"/>
    <property type="project" value="TreeGrafter"/>
</dbReference>
<dbReference type="PANTHER" id="PTHR10829">
    <property type="entry name" value="CORTACTIN AND DREBRIN"/>
    <property type="match status" value="1"/>
</dbReference>
<evidence type="ECO:0000259" key="3">
    <source>
        <dbReference type="Pfam" id="PF21725"/>
    </source>
</evidence>
<accession>A0A239ITP2</accession>
<proteinExistence type="predicted"/>
<dbReference type="OrthoDB" id="4981820at2"/>
<feature type="transmembrane region" description="Helical" evidence="2">
    <location>
        <begin position="191"/>
        <end position="218"/>
    </location>
</feature>
<keyword evidence="2" id="KW-0472">Membrane</keyword>
<dbReference type="AlphaFoldDB" id="A0A239ITP2"/>
<evidence type="ECO:0000313" key="4">
    <source>
        <dbReference type="EMBL" id="SNS96403.1"/>
    </source>
</evidence>
<name>A0A239ITP2_9ACTN</name>
<dbReference type="GO" id="GO:0030864">
    <property type="term" value="C:cortical actin cytoskeleton"/>
    <property type="evidence" value="ECO:0007669"/>
    <property type="project" value="TreeGrafter"/>
</dbReference>
<dbReference type="Proteomes" id="UP000198282">
    <property type="component" value="Unassembled WGS sequence"/>
</dbReference>
<dbReference type="RefSeq" id="WP_089209092.1">
    <property type="nucleotide sequence ID" value="NZ_FZOD01000020.1"/>
</dbReference>
<protein>
    <recommendedName>
        <fullName evidence="3">Putative T7SS secretion signal domain-containing protein</fullName>
    </recommendedName>
</protein>
<reference evidence="4 5" key="1">
    <citation type="submission" date="2017-06" db="EMBL/GenBank/DDBJ databases">
        <authorList>
            <person name="Kim H.J."/>
            <person name="Triplett B.A."/>
        </authorList>
    </citation>
    <scope>NUCLEOTIDE SEQUENCE [LARGE SCALE GENOMIC DNA]</scope>
    <source>
        <strain evidence="4 5">CGMCC 4.2132</strain>
    </source>
</reference>
<dbReference type="InterPro" id="IPR049082">
    <property type="entry name" value="T7SS_signal"/>
</dbReference>
<keyword evidence="2" id="KW-0812">Transmembrane</keyword>
<feature type="compositionally biased region" description="Low complexity" evidence="1">
    <location>
        <begin position="486"/>
        <end position="559"/>
    </location>
</feature>
<evidence type="ECO:0000313" key="5">
    <source>
        <dbReference type="Proteomes" id="UP000198282"/>
    </source>
</evidence>
<dbReference type="PANTHER" id="PTHR10829:SF25">
    <property type="entry name" value="DREBRIN-LIKE PROTEIN"/>
    <property type="match status" value="1"/>
</dbReference>